<accession>A0A0P8A403</accession>
<dbReference type="Proteomes" id="UP000050360">
    <property type="component" value="Unassembled WGS sequence"/>
</dbReference>
<comment type="caution">
    <text evidence="1">The sequence shown here is derived from an EMBL/GenBank/DDBJ whole genome shotgun (WGS) entry which is preliminary data.</text>
</comment>
<evidence type="ECO:0000313" key="2">
    <source>
        <dbReference type="Proteomes" id="UP000050360"/>
    </source>
</evidence>
<sequence>MWFFKKKKDQERKASSETNFFAALTSPVMKDCKDKNIEARTITVNQPGDAQLIITTNTGSYEASFDRVLGFLGSRFDPIAVGKEMLALDPLIERIFIRENLPEPIEYPIFDEQGKPSITAALKMPVIAVVRKGLRTLTLNENNNNSGNGIVDRLYIPVRLQEISANKLSENLYQHPAVRMLTEVEASECIGTNPDTRLESTVVSNLVPGYPRPSPSLFDNGMNPITVYIWMEITDRKYYNKILTQIYGIISDFAIKTHPNANIEAQPAVFMTRTGIGGEICSQILLPGSRHSFGVHSSSSLTHESNEINSMGIITKPNPDL</sequence>
<proteinExistence type="predicted"/>
<reference evidence="1 2" key="1">
    <citation type="submission" date="2015-09" db="EMBL/GenBank/DDBJ databases">
        <title>A metagenomics-based metabolic model of nitrate-dependent anaerobic oxidation of methane by Methanoperedens-like archaea.</title>
        <authorList>
            <person name="Arshad A."/>
            <person name="Speth D.R."/>
            <person name="De Graaf R.M."/>
            <person name="Op Den Camp H.J."/>
            <person name="Jetten M.S."/>
            <person name="Welte C.U."/>
        </authorList>
    </citation>
    <scope>NUCLEOTIDE SEQUENCE [LARGE SCALE GENOMIC DNA]</scope>
</reference>
<name>A0A0P8A403_9EURY</name>
<gene>
    <name evidence="1" type="ORF">MPEBLZ_04319</name>
</gene>
<evidence type="ECO:0000313" key="1">
    <source>
        <dbReference type="EMBL" id="KPQ41135.1"/>
    </source>
</evidence>
<protein>
    <submittedName>
        <fullName evidence="1">Uncharacterized protein</fullName>
    </submittedName>
</protein>
<dbReference type="AlphaFoldDB" id="A0A0P8A403"/>
<dbReference type="EMBL" id="LKCM01000428">
    <property type="protein sequence ID" value="KPQ41135.1"/>
    <property type="molecule type" value="Genomic_DNA"/>
</dbReference>
<organism evidence="1 2">
    <name type="scientific">Candidatus Methanoperedens nitratireducens</name>
    <dbReference type="NCBI Taxonomy" id="1392998"/>
    <lineage>
        <taxon>Archaea</taxon>
        <taxon>Methanobacteriati</taxon>
        <taxon>Methanobacteriota</taxon>
        <taxon>Stenosarchaea group</taxon>
        <taxon>Methanomicrobia</taxon>
        <taxon>Methanosarcinales</taxon>
        <taxon>ANME-2 cluster</taxon>
        <taxon>Candidatus Methanoperedentaceae</taxon>
        <taxon>Candidatus Methanoperedens</taxon>
    </lineage>
</organism>